<dbReference type="EMBL" id="RXIC02000019">
    <property type="protein sequence ID" value="KAB1227255.1"/>
    <property type="molecule type" value="Genomic_DNA"/>
</dbReference>
<dbReference type="Pfam" id="PF03140">
    <property type="entry name" value="DUF247"/>
    <property type="match status" value="1"/>
</dbReference>
<keyword evidence="5" id="KW-1185">Reference proteome</keyword>
<dbReference type="Proteomes" id="UP000516437">
    <property type="component" value="Chromosome 5"/>
</dbReference>
<dbReference type="PANTHER" id="PTHR12357:SF89">
    <property type="entry name" value="YTH DOMAIN-CONTAINING FAMILY PROTEIN"/>
    <property type="match status" value="1"/>
</dbReference>
<dbReference type="Pfam" id="PF04146">
    <property type="entry name" value="YTH"/>
    <property type="match status" value="2"/>
</dbReference>
<comment type="caution">
    <text evidence="3">The sequence shown here is derived from an EMBL/GenBank/DDBJ whole genome shotgun (WGS) entry which is preliminary data.</text>
</comment>
<comment type="function">
    <text evidence="1">Specifically recognizes and binds N6-methyladenosine (m6A)-containing RNAs, and regulates mRNA stability. M6A is a modification present at internal sites of mRNAs and some non-coding RNAs and plays a role in mRNA stability and processing.</text>
</comment>
<dbReference type="Gene3D" id="3.10.590.10">
    <property type="entry name" value="ph1033 like domains"/>
    <property type="match status" value="2"/>
</dbReference>
<dbReference type="InterPro" id="IPR007275">
    <property type="entry name" value="YTH_domain"/>
</dbReference>
<evidence type="ECO:0000313" key="3">
    <source>
        <dbReference type="EMBL" id="KAB1213106.1"/>
    </source>
</evidence>
<name>A0A6A1VMI2_9ROSI</name>
<feature type="domain" description="YTH" evidence="2">
    <location>
        <begin position="163"/>
        <end position="291"/>
    </location>
</feature>
<dbReference type="PANTHER" id="PTHR12357">
    <property type="entry name" value="YTH YT521-B HOMOLOGY DOMAIN-CONTAINING"/>
    <property type="match status" value="1"/>
</dbReference>
<evidence type="ECO:0000313" key="5">
    <source>
        <dbReference type="Proteomes" id="UP000516437"/>
    </source>
</evidence>
<dbReference type="InterPro" id="IPR004158">
    <property type="entry name" value="DUF247_pln"/>
</dbReference>
<reference evidence="3 5" key="2">
    <citation type="journal article" date="2019" name="Plant Biotechnol. J.">
        <title>The red bayberry genome and genetic basis of sex determination.</title>
        <authorList>
            <person name="Jia H.M."/>
            <person name="Jia H.J."/>
            <person name="Cai Q.L."/>
            <person name="Wang Y."/>
            <person name="Zhao H.B."/>
            <person name="Yang W.F."/>
            <person name="Wang G.Y."/>
            <person name="Li Y.H."/>
            <person name="Zhan D.L."/>
            <person name="Shen Y.T."/>
            <person name="Niu Q.F."/>
            <person name="Chang L."/>
            <person name="Qiu J."/>
            <person name="Zhao L."/>
            <person name="Xie H.B."/>
            <person name="Fu W.Y."/>
            <person name="Jin J."/>
            <person name="Li X.W."/>
            <person name="Jiao Y."/>
            <person name="Zhou C.C."/>
            <person name="Tu T."/>
            <person name="Chai C.Y."/>
            <person name="Gao J.L."/>
            <person name="Fan L.J."/>
            <person name="van de Weg E."/>
            <person name="Wang J.Y."/>
            <person name="Gao Z.S."/>
        </authorList>
    </citation>
    <scope>NUCLEOTIDE SEQUENCE [LARGE SCALE GENOMIC DNA]</scope>
    <source>
        <tissue evidence="3">Leaves</tissue>
    </source>
</reference>
<organism evidence="3 5">
    <name type="scientific">Morella rubra</name>
    <name type="common">Chinese bayberry</name>
    <dbReference type="NCBI Taxonomy" id="262757"/>
    <lineage>
        <taxon>Eukaryota</taxon>
        <taxon>Viridiplantae</taxon>
        <taxon>Streptophyta</taxon>
        <taxon>Embryophyta</taxon>
        <taxon>Tracheophyta</taxon>
        <taxon>Spermatophyta</taxon>
        <taxon>Magnoliopsida</taxon>
        <taxon>eudicotyledons</taxon>
        <taxon>Gunneridae</taxon>
        <taxon>Pentapetalae</taxon>
        <taxon>rosids</taxon>
        <taxon>fabids</taxon>
        <taxon>Fagales</taxon>
        <taxon>Myricaceae</taxon>
        <taxon>Morella</taxon>
    </lineage>
</organism>
<keyword evidence="1" id="KW-0694">RNA-binding</keyword>
<dbReference type="OrthoDB" id="306690at2759"/>
<proteinExistence type="inferred from homology"/>
<evidence type="ECO:0000259" key="2">
    <source>
        <dbReference type="PROSITE" id="PS50882"/>
    </source>
</evidence>
<dbReference type="GO" id="GO:0061157">
    <property type="term" value="P:mRNA destabilization"/>
    <property type="evidence" value="ECO:0007669"/>
    <property type="project" value="TreeGrafter"/>
</dbReference>
<sequence length="383" mass="44011">MMVVDGCFIIEFLRMYLKMGAVPDKEDPVFNMSWMPRQIGVDLLLLENQLPWCVLDCLFNSTKSKTIDHKSILDLIVNWLSKARGTSLDVVYLTIYAEVVKGVIGISSCMLLVNASAQFCGVAEMVGSVDFDKSVDYWQQDKWSGQFPVVTLRTWQLGSPKHNGLLLFLVDQERKVRRRLARMIWLELRHFVPRLGFSHLKRLIYGVVFLGRRIVTVRLQFLNLDPPFGKLWNSPLRRESVRSVKWHMIKDVAYSQFRHTVLENNDNKAITKSRDTQEVKLEQGIEMLNIFKNHETYMSILDDFDFYEEGQKAMEERKARQQASVMAVGVAGEHGHRNTVTLPGDFIKQMSKSFAQVFHMDEGGKEVTLAERPSSTADGSIRV</sequence>
<dbReference type="GO" id="GO:1990247">
    <property type="term" value="F:N6-methyladenosine-containing RNA reader activity"/>
    <property type="evidence" value="ECO:0007669"/>
    <property type="project" value="UniProtKB-UniRule"/>
</dbReference>
<dbReference type="InterPro" id="IPR045168">
    <property type="entry name" value="YTH_prot"/>
</dbReference>
<reference evidence="3" key="1">
    <citation type="submission" date="2018-07" db="EMBL/GenBank/DDBJ databases">
        <authorList>
            <person name="Gao Z.-S."/>
            <person name="Jia H.-M."/>
            <person name="Jia H.-J."/>
            <person name="Cai Q.-L."/>
            <person name="Wang Y."/>
            <person name="Zhao H.-B."/>
        </authorList>
    </citation>
    <scope>NUCLEOTIDE SEQUENCE</scope>
    <source>
        <tissue evidence="3">Leaves</tissue>
    </source>
</reference>
<dbReference type="GO" id="GO:0003729">
    <property type="term" value="F:mRNA binding"/>
    <property type="evidence" value="ECO:0007669"/>
    <property type="project" value="UniProtKB-UniRule"/>
</dbReference>
<comment type="similarity">
    <text evidence="1">Belongs to the YTHDF family.</text>
</comment>
<dbReference type="Proteomes" id="UP000516437">
    <property type="component" value="Chromosome 1"/>
</dbReference>
<dbReference type="AlphaFoldDB" id="A0A6A1VMI2"/>
<gene>
    <name evidence="4" type="ORF">CJ030_MR1G029375</name>
    <name evidence="3" type="ORF">CJ030_MR5G015906</name>
</gene>
<evidence type="ECO:0000256" key="1">
    <source>
        <dbReference type="RuleBase" id="RU369095"/>
    </source>
</evidence>
<evidence type="ECO:0000313" key="4">
    <source>
        <dbReference type="EMBL" id="KAB1227255.1"/>
    </source>
</evidence>
<dbReference type="PROSITE" id="PS50882">
    <property type="entry name" value="YTH"/>
    <property type="match status" value="1"/>
</dbReference>
<reference evidence="3" key="3">
    <citation type="submission" date="2019-09" db="EMBL/GenBank/DDBJ databases">
        <authorList>
            <person name="Gao Z."/>
        </authorList>
    </citation>
    <scope>NUCLEOTIDE SEQUENCE</scope>
    <source>
        <tissue evidence="3">Leaves</tissue>
    </source>
</reference>
<accession>A0A6A1VMI2</accession>
<dbReference type="EMBL" id="RXIC02000023">
    <property type="protein sequence ID" value="KAB1213106.1"/>
    <property type="molecule type" value="Genomic_DNA"/>
</dbReference>
<dbReference type="GO" id="GO:0005737">
    <property type="term" value="C:cytoplasm"/>
    <property type="evidence" value="ECO:0007669"/>
    <property type="project" value="TreeGrafter"/>
</dbReference>
<protein>
    <recommendedName>
        <fullName evidence="1">YTH domain-containing family protein</fullName>
    </recommendedName>
</protein>